<dbReference type="InterPro" id="IPR033379">
    <property type="entry name" value="Acid_Pase_AS"/>
</dbReference>
<feature type="chain" id="PRO_5037471567" evidence="3">
    <location>
        <begin position="18"/>
        <end position="375"/>
    </location>
</feature>
<reference evidence="5" key="1">
    <citation type="submission" date="2022-11" db="UniProtKB">
        <authorList>
            <consortium name="WormBaseParasite"/>
        </authorList>
    </citation>
    <scope>IDENTIFICATION</scope>
</reference>
<evidence type="ECO:0000313" key="4">
    <source>
        <dbReference type="Proteomes" id="UP000887577"/>
    </source>
</evidence>
<keyword evidence="3" id="KW-0732">Signal</keyword>
<dbReference type="Proteomes" id="UP000887577">
    <property type="component" value="Unplaced"/>
</dbReference>
<dbReference type="Pfam" id="PF00328">
    <property type="entry name" value="His_Phos_2"/>
    <property type="match status" value="1"/>
</dbReference>
<comment type="catalytic activity">
    <reaction evidence="1">
        <text>a phosphate monoester + H2O = an alcohol + phosphate</text>
        <dbReference type="Rhea" id="RHEA:15017"/>
        <dbReference type="ChEBI" id="CHEBI:15377"/>
        <dbReference type="ChEBI" id="CHEBI:30879"/>
        <dbReference type="ChEBI" id="CHEBI:43474"/>
        <dbReference type="ChEBI" id="CHEBI:67140"/>
        <dbReference type="EC" id="3.1.3.2"/>
    </reaction>
</comment>
<evidence type="ECO:0000256" key="1">
    <source>
        <dbReference type="ARBA" id="ARBA00000032"/>
    </source>
</evidence>
<keyword evidence="4" id="KW-1185">Reference proteome</keyword>
<dbReference type="InterPro" id="IPR050645">
    <property type="entry name" value="Histidine_acid_phosphatase"/>
</dbReference>
<accession>A0A914XXJ7</accession>
<dbReference type="WBParaSite" id="PSU_v2.g11679.t1">
    <property type="protein sequence ID" value="PSU_v2.g11679.t1"/>
    <property type="gene ID" value="PSU_v2.g11679"/>
</dbReference>
<dbReference type="PANTHER" id="PTHR11567">
    <property type="entry name" value="ACID PHOSPHATASE-RELATED"/>
    <property type="match status" value="1"/>
</dbReference>
<dbReference type="PROSITE" id="PS00778">
    <property type="entry name" value="HIS_ACID_PHOSPHAT_2"/>
    <property type="match status" value="1"/>
</dbReference>
<dbReference type="CDD" id="cd07061">
    <property type="entry name" value="HP_HAP_like"/>
    <property type="match status" value="1"/>
</dbReference>
<evidence type="ECO:0000256" key="3">
    <source>
        <dbReference type="SAM" id="SignalP"/>
    </source>
</evidence>
<sequence>MFHLVFLFGFIVAAASADTLQHLQILYRHGDRAPEGTYKNDPYQESAWPVAWSELTDTGMQQHFIQGSKIQQKYMFNIPYLPQDYKSKDIRVQSTDVDRTLASAYSHLVGLYSASNGTYPSIQNWPTKFSPIPVHTIDKKTDHILNADPSSCLRMDELEAEQVAHGKFIQYLTAQLPLLLEISEKSGDKITDVAGLRNFYDAITIERIHNMTLPAWITDSIFNQVKTIVETCEDYIFGSAGFGKAENSELIKLKGGLLLQEMIKNMDNNGGVKLYMYSAHDTTVAAFLRTLEAKEGIIGSVSPDFAATVVVELWLAGDNTQYVKLWYSDNANTDFRDVTHTIGNCGGGNKCTYNAFKERSQKYLPGDIEKACDKL</sequence>
<dbReference type="InterPro" id="IPR000560">
    <property type="entry name" value="His_Pase_clade-2"/>
</dbReference>
<proteinExistence type="inferred from homology"/>
<dbReference type="AlphaFoldDB" id="A0A914XXJ7"/>
<dbReference type="GO" id="GO:0003993">
    <property type="term" value="F:acid phosphatase activity"/>
    <property type="evidence" value="ECO:0007669"/>
    <property type="project" value="UniProtKB-EC"/>
</dbReference>
<organism evidence="4 5">
    <name type="scientific">Panagrolaimus superbus</name>
    <dbReference type="NCBI Taxonomy" id="310955"/>
    <lineage>
        <taxon>Eukaryota</taxon>
        <taxon>Metazoa</taxon>
        <taxon>Ecdysozoa</taxon>
        <taxon>Nematoda</taxon>
        <taxon>Chromadorea</taxon>
        <taxon>Rhabditida</taxon>
        <taxon>Tylenchina</taxon>
        <taxon>Panagrolaimomorpha</taxon>
        <taxon>Panagrolaimoidea</taxon>
        <taxon>Panagrolaimidae</taxon>
        <taxon>Panagrolaimus</taxon>
    </lineage>
</organism>
<evidence type="ECO:0000313" key="5">
    <source>
        <dbReference type="WBParaSite" id="PSU_v2.g11679.t1"/>
    </source>
</evidence>
<dbReference type="SUPFAM" id="SSF53254">
    <property type="entry name" value="Phosphoglycerate mutase-like"/>
    <property type="match status" value="1"/>
</dbReference>
<name>A0A914XXJ7_9BILA</name>
<feature type="signal peptide" evidence="3">
    <location>
        <begin position="1"/>
        <end position="17"/>
    </location>
</feature>
<comment type="similarity">
    <text evidence="2">Belongs to the histidine acid phosphatase family.</text>
</comment>
<dbReference type="Gene3D" id="3.40.50.1240">
    <property type="entry name" value="Phosphoglycerate mutase-like"/>
    <property type="match status" value="1"/>
</dbReference>
<evidence type="ECO:0000256" key="2">
    <source>
        <dbReference type="ARBA" id="ARBA00005375"/>
    </source>
</evidence>
<dbReference type="PROSITE" id="PS00616">
    <property type="entry name" value="HIS_ACID_PHOSPHAT_1"/>
    <property type="match status" value="1"/>
</dbReference>
<dbReference type="PANTHER" id="PTHR11567:SF210">
    <property type="entry name" value="ACID PHOSPHATASE 5-RELATED"/>
    <property type="match status" value="1"/>
</dbReference>
<dbReference type="InterPro" id="IPR029033">
    <property type="entry name" value="His_PPase_superfam"/>
</dbReference>
<protein>
    <submittedName>
        <fullName evidence="5">Acid phosphatase</fullName>
    </submittedName>
</protein>